<dbReference type="GO" id="GO:0006633">
    <property type="term" value="P:fatty acid biosynthetic process"/>
    <property type="evidence" value="ECO:0007669"/>
    <property type="project" value="InterPro"/>
</dbReference>
<dbReference type="Pfam" id="PF08545">
    <property type="entry name" value="ACP_syn_III"/>
    <property type="match status" value="1"/>
</dbReference>
<keyword evidence="3" id="KW-0012">Acyltransferase</keyword>
<dbReference type="NCBIfam" id="NF005308">
    <property type="entry name" value="PRK06840.1"/>
    <property type="match status" value="1"/>
</dbReference>
<evidence type="ECO:0000259" key="5">
    <source>
        <dbReference type="Pfam" id="PF08545"/>
    </source>
</evidence>
<dbReference type="GeneID" id="10287677"/>
<dbReference type="InterPro" id="IPR016039">
    <property type="entry name" value="Thiolase-like"/>
</dbReference>
<feature type="domain" description="Beta-ketoacyl-[acyl-carrier-protein] synthase III N-terminal" evidence="5">
    <location>
        <begin position="105"/>
        <end position="185"/>
    </location>
</feature>
<dbReference type="OrthoDB" id="5812at2157"/>
<feature type="domain" description="Beta-ketoacyl-[acyl-carrier-protein] synthase III C-terminal" evidence="4">
    <location>
        <begin position="240"/>
        <end position="326"/>
    </location>
</feature>
<dbReference type="STRING" id="985053.VMUT_0025"/>
<evidence type="ECO:0000259" key="4">
    <source>
        <dbReference type="Pfam" id="PF08541"/>
    </source>
</evidence>
<organism evidence="6 7">
    <name type="scientific">Vulcanisaeta moutnovskia (strain 768-28)</name>
    <dbReference type="NCBI Taxonomy" id="985053"/>
    <lineage>
        <taxon>Archaea</taxon>
        <taxon>Thermoproteota</taxon>
        <taxon>Thermoprotei</taxon>
        <taxon>Thermoproteales</taxon>
        <taxon>Thermoproteaceae</taxon>
        <taxon>Vulcanisaeta</taxon>
    </lineage>
</organism>
<evidence type="ECO:0000313" key="7">
    <source>
        <dbReference type="Proteomes" id="UP000007485"/>
    </source>
</evidence>
<dbReference type="Pfam" id="PF08541">
    <property type="entry name" value="ACP_syn_III_C"/>
    <property type="match status" value="1"/>
</dbReference>
<dbReference type="AlphaFoldDB" id="F0QYW1"/>
<dbReference type="EMBL" id="CP002529">
    <property type="protein sequence ID" value="ADY00242.1"/>
    <property type="molecule type" value="Genomic_DNA"/>
</dbReference>
<sequence length="329" mass="37183">MRNAYIVDYELYIPNTFIDYKTLAIETGLPDWVIKDKMGIVRKPIERSLSVSDMAKLVAKKLMSKYNVKVDLVAYAGSDFKDKYVWDVAPDVINELGIEGAYGVDLSMQCVSSIVALDLLKSKLQTTGNDSHVLMVIATKQSMIVNYKDKASSFMYDFSDGAAAVLLSNVDGKYRILESSIITDGRFSNVVYQRLGERFYSVNDANQDYLLQVNRTDEFNKIFESVSFNNFINVIKSAVERSGLALRDVDYLAILHMKRSFHEKILKELGIPPDRTIYLENYGHMQAVDPFLSLWLAEQYGKIRKGSIIVLVAAGTGWTWGATVLQRIK</sequence>
<keyword evidence="1" id="KW-0808">Transferase</keyword>
<dbReference type="PANTHER" id="PTHR34069">
    <property type="entry name" value="3-OXOACYL-[ACYL-CARRIER-PROTEIN] SYNTHASE 3"/>
    <property type="match status" value="1"/>
</dbReference>
<dbReference type="GO" id="GO:0008299">
    <property type="term" value="P:isoprenoid biosynthetic process"/>
    <property type="evidence" value="ECO:0007669"/>
    <property type="project" value="UniProtKB-KW"/>
</dbReference>
<dbReference type="KEGG" id="vmo:VMUT_0025"/>
<dbReference type="RefSeq" id="WP_013603406.1">
    <property type="nucleotide sequence ID" value="NC_015151.1"/>
</dbReference>
<dbReference type="Gene3D" id="3.40.47.10">
    <property type="match status" value="1"/>
</dbReference>
<proteinExistence type="predicted"/>
<dbReference type="Proteomes" id="UP000007485">
    <property type="component" value="Chromosome"/>
</dbReference>
<dbReference type="PANTHER" id="PTHR34069:SF2">
    <property type="entry name" value="BETA-KETOACYL-[ACYL-CARRIER-PROTEIN] SYNTHASE III"/>
    <property type="match status" value="1"/>
</dbReference>
<keyword evidence="7" id="KW-1185">Reference proteome</keyword>
<keyword evidence="2" id="KW-0414">Isoprene biosynthesis</keyword>
<dbReference type="InterPro" id="IPR013751">
    <property type="entry name" value="ACP_syn_III_N"/>
</dbReference>
<name>F0QYW1_VULM7</name>
<dbReference type="InterPro" id="IPR013747">
    <property type="entry name" value="ACP_syn_III_C"/>
</dbReference>
<evidence type="ECO:0000313" key="6">
    <source>
        <dbReference type="EMBL" id="ADY00242.1"/>
    </source>
</evidence>
<evidence type="ECO:0000256" key="3">
    <source>
        <dbReference type="ARBA" id="ARBA00023315"/>
    </source>
</evidence>
<dbReference type="SUPFAM" id="SSF53901">
    <property type="entry name" value="Thiolase-like"/>
    <property type="match status" value="1"/>
</dbReference>
<accession>F0QYW1</accession>
<protein>
    <submittedName>
        <fullName evidence="6">3-oxoacyl-(Acyl carrier protein) synthase</fullName>
    </submittedName>
</protein>
<dbReference type="eggNOG" id="arCOG01767">
    <property type="taxonomic scope" value="Archaea"/>
</dbReference>
<dbReference type="GO" id="GO:0044550">
    <property type="term" value="P:secondary metabolite biosynthetic process"/>
    <property type="evidence" value="ECO:0007669"/>
    <property type="project" value="TreeGrafter"/>
</dbReference>
<reference evidence="6 7" key="1">
    <citation type="journal article" date="2011" name="J. Bacteriol.">
        <title>Complete genome sequence of 'Vulcanisaeta moutnovskia' strain 768-28, a novel member of the hyperthermophilic crenarchaeal genus vulcanisaeta.</title>
        <authorList>
            <person name="Gumerov V.M."/>
            <person name="Mardanov A.V."/>
            <person name="Beletsky A.V."/>
            <person name="Prokofeva M.I."/>
            <person name="Bonch-Osmolovskaya E.A."/>
            <person name="Ravin N.V."/>
            <person name="Skryabin K.G."/>
        </authorList>
    </citation>
    <scope>NUCLEOTIDE SEQUENCE [LARGE SCALE GENOMIC DNA]</scope>
    <source>
        <strain evidence="6 7">768-28</strain>
    </source>
</reference>
<dbReference type="HOGENOM" id="CLU_039592_2_1_2"/>
<gene>
    <name evidence="6" type="ordered locus">VMUT_0025</name>
</gene>
<evidence type="ECO:0000256" key="1">
    <source>
        <dbReference type="ARBA" id="ARBA00022679"/>
    </source>
</evidence>
<evidence type="ECO:0000256" key="2">
    <source>
        <dbReference type="ARBA" id="ARBA00023229"/>
    </source>
</evidence>
<dbReference type="GO" id="GO:0004315">
    <property type="term" value="F:3-oxoacyl-[acyl-carrier-protein] synthase activity"/>
    <property type="evidence" value="ECO:0007669"/>
    <property type="project" value="InterPro"/>
</dbReference>